<protein>
    <recommendedName>
        <fullName evidence="2">Putative gluconeogenesis factor</fullName>
    </recommendedName>
</protein>
<dbReference type="HAMAP" id="MF_00973">
    <property type="entry name" value="Gluconeogen_factor"/>
    <property type="match status" value="1"/>
</dbReference>
<dbReference type="EMBL" id="JAUMVS010000001">
    <property type="protein sequence ID" value="MDO4841081.1"/>
    <property type="molecule type" value="Genomic_DNA"/>
</dbReference>
<comment type="similarity">
    <text evidence="2">Belongs to the gluconeogenesis factor family.</text>
</comment>
<evidence type="ECO:0000256" key="2">
    <source>
        <dbReference type="HAMAP-Rule" id="MF_00973"/>
    </source>
</evidence>
<sequence length="381" mass="40615">MNPSFNIDPSVTSVLPFADLANKPNVCKIPQGFKACVIGGGTGAPASIKTLRSLGIETSAVVAMADDGGSTGDLRKDANVTPPGDIRKCLCAFATEPDDPFARAFKYRFPVANNHTLGNLMLSALEDSAGSFPEAIQICEKLLHCDGHVYPSTLEHVFLVSETVDGSKILGQAEATHSHAALRRVKLINENKQTPKAFEPACEAIRGADLIVLGPGSLFTSIIPNLLVDGITDAIMNSRGKVVFVCGISDVQGETWGMAPFDHVRALLDHGMESLVDYVLLHSCKADSFNKQQNGQSANMPAASAEVNNSESLSDVSDAQAQGFIHQLDVSPENVSAIQSCGPVAVIENLMDPNNPSWHDLGALRGAFERIITMMISRRGY</sequence>
<comment type="caution">
    <text evidence="3">The sequence shown here is derived from an EMBL/GenBank/DDBJ whole genome shotgun (WGS) entry which is preliminary data.</text>
</comment>
<dbReference type="NCBIfam" id="TIGR01826">
    <property type="entry name" value="CofD_related"/>
    <property type="match status" value="1"/>
</dbReference>
<dbReference type="PANTHER" id="PTHR30135">
    <property type="entry name" value="UNCHARACTERIZED PROTEIN YVCK-RELATED"/>
    <property type="match status" value="1"/>
</dbReference>
<dbReference type="GO" id="GO:0043743">
    <property type="term" value="F:LPPG:FO 2-phospho-L-lactate transferase activity"/>
    <property type="evidence" value="ECO:0007669"/>
    <property type="project" value="InterPro"/>
</dbReference>
<dbReference type="GO" id="GO:0008360">
    <property type="term" value="P:regulation of cell shape"/>
    <property type="evidence" value="ECO:0007669"/>
    <property type="project" value="UniProtKB-UniRule"/>
</dbReference>
<keyword evidence="4" id="KW-1185">Reference proteome</keyword>
<gene>
    <name evidence="3" type="ORF">Q3982_00180</name>
</gene>
<dbReference type="CDD" id="cd07187">
    <property type="entry name" value="YvcK_like"/>
    <property type="match status" value="1"/>
</dbReference>
<dbReference type="SUPFAM" id="SSF142338">
    <property type="entry name" value="CofD-like"/>
    <property type="match status" value="1"/>
</dbReference>
<dbReference type="Proteomes" id="UP001168575">
    <property type="component" value="Unassembled WGS sequence"/>
</dbReference>
<evidence type="ECO:0000256" key="1">
    <source>
        <dbReference type="ARBA" id="ARBA00022490"/>
    </source>
</evidence>
<dbReference type="PANTHER" id="PTHR30135:SF3">
    <property type="entry name" value="GLUCONEOGENESIS FACTOR-RELATED"/>
    <property type="match status" value="1"/>
</dbReference>
<name>A0AA43RHT3_9ACTN</name>
<accession>A0AA43RHT3</accession>
<comment type="function">
    <text evidence="2">Required for morphogenesis under gluconeogenic growth conditions.</text>
</comment>
<keyword evidence="1 2" id="KW-0963">Cytoplasm</keyword>
<evidence type="ECO:0000313" key="4">
    <source>
        <dbReference type="Proteomes" id="UP001168575"/>
    </source>
</evidence>
<dbReference type="Pfam" id="PF01933">
    <property type="entry name" value="CofD"/>
    <property type="match status" value="1"/>
</dbReference>
<dbReference type="InterPro" id="IPR038136">
    <property type="entry name" value="CofD-like_dom_sf"/>
</dbReference>
<comment type="subcellular location">
    <subcellularLocation>
        <location evidence="2">Cytoplasm</location>
    </subcellularLocation>
</comment>
<reference evidence="3" key="1">
    <citation type="submission" date="2023-07" db="EMBL/GenBank/DDBJ databases">
        <title>Between Cages and Wild: Unraveling the Impact of Captivity on Animal Microbiomes and Antimicrobial Resistance.</title>
        <authorList>
            <person name="Schmartz G.P."/>
            <person name="Rehner J."/>
            <person name="Schuff M.J."/>
            <person name="Becker S.L."/>
            <person name="Kravczyk M."/>
            <person name="Gurevich A."/>
            <person name="Francke R."/>
            <person name="Mueller R."/>
            <person name="Keller V."/>
            <person name="Keller A."/>
        </authorList>
    </citation>
    <scope>NUCLEOTIDE SEQUENCE</scope>
    <source>
        <strain evidence="3">S12M_St_49</strain>
    </source>
</reference>
<dbReference type="InterPro" id="IPR010119">
    <property type="entry name" value="Gluconeogen_factor"/>
</dbReference>
<organism evidence="3 4">
    <name type="scientific">Phoenicibacter congonensis</name>
    <dbReference type="NCBI Taxonomy" id="1944646"/>
    <lineage>
        <taxon>Bacteria</taxon>
        <taxon>Bacillati</taxon>
        <taxon>Actinomycetota</taxon>
        <taxon>Coriobacteriia</taxon>
        <taxon>Eggerthellales</taxon>
        <taxon>Eggerthellaceae</taxon>
        <taxon>Phoenicibacter</taxon>
    </lineage>
</organism>
<evidence type="ECO:0000313" key="3">
    <source>
        <dbReference type="EMBL" id="MDO4841081.1"/>
    </source>
</evidence>
<dbReference type="AlphaFoldDB" id="A0AA43RHT3"/>
<dbReference type="GO" id="GO:0005737">
    <property type="term" value="C:cytoplasm"/>
    <property type="evidence" value="ECO:0007669"/>
    <property type="project" value="UniProtKB-SubCell"/>
</dbReference>
<dbReference type="InterPro" id="IPR002882">
    <property type="entry name" value="CofD"/>
</dbReference>
<dbReference type="Gene3D" id="3.40.50.10680">
    <property type="entry name" value="CofD-like domains"/>
    <property type="match status" value="1"/>
</dbReference>
<proteinExistence type="inferred from homology"/>